<protein>
    <submittedName>
        <fullName evidence="2">Uncharacterized protein</fullName>
    </submittedName>
</protein>
<evidence type="ECO:0000313" key="2">
    <source>
        <dbReference type="WBParaSite" id="PS1159_v2.g20264.t1"/>
    </source>
</evidence>
<accession>A0AC35FRW4</accession>
<organism evidence="1 2">
    <name type="scientific">Panagrolaimus sp. PS1159</name>
    <dbReference type="NCBI Taxonomy" id="55785"/>
    <lineage>
        <taxon>Eukaryota</taxon>
        <taxon>Metazoa</taxon>
        <taxon>Ecdysozoa</taxon>
        <taxon>Nematoda</taxon>
        <taxon>Chromadorea</taxon>
        <taxon>Rhabditida</taxon>
        <taxon>Tylenchina</taxon>
        <taxon>Panagrolaimomorpha</taxon>
        <taxon>Panagrolaimoidea</taxon>
        <taxon>Panagrolaimidae</taxon>
        <taxon>Panagrolaimus</taxon>
    </lineage>
</organism>
<evidence type="ECO:0000313" key="1">
    <source>
        <dbReference type="Proteomes" id="UP000887580"/>
    </source>
</evidence>
<reference evidence="2" key="1">
    <citation type="submission" date="2022-11" db="UniProtKB">
        <authorList>
            <consortium name="WormBaseParasite"/>
        </authorList>
    </citation>
    <scope>IDENTIFICATION</scope>
</reference>
<sequence length="67" mass="7513">MDNILLTDYVNDIPFIFFSIQEQMRSAILVESNISVKVGDRIVEVLIDANGYVVSGIGIYKAWIFGT</sequence>
<dbReference type="WBParaSite" id="PS1159_v2.g20264.t1">
    <property type="protein sequence ID" value="PS1159_v2.g20264.t1"/>
    <property type="gene ID" value="PS1159_v2.g20264"/>
</dbReference>
<name>A0AC35FRW4_9BILA</name>
<proteinExistence type="predicted"/>
<dbReference type="Proteomes" id="UP000887580">
    <property type="component" value="Unplaced"/>
</dbReference>